<dbReference type="Proteomes" id="UP001497644">
    <property type="component" value="Chromosome 2"/>
</dbReference>
<accession>A0AAV2NLP5</accession>
<gene>
    <name evidence="1" type="ORF">LPLAT_LOCUS6684</name>
</gene>
<evidence type="ECO:0000313" key="1">
    <source>
        <dbReference type="EMBL" id="CAL1680708.1"/>
    </source>
</evidence>
<name>A0AAV2NLP5_9HYME</name>
<protein>
    <submittedName>
        <fullName evidence="1">Uncharacterized protein</fullName>
    </submittedName>
</protein>
<reference evidence="1" key="1">
    <citation type="submission" date="2024-04" db="EMBL/GenBank/DDBJ databases">
        <authorList>
            <consortium name="Molecular Ecology Group"/>
        </authorList>
    </citation>
    <scope>NUCLEOTIDE SEQUENCE</scope>
</reference>
<dbReference type="EMBL" id="OZ034825">
    <property type="protein sequence ID" value="CAL1680708.1"/>
    <property type="molecule type" value="Genomic_DNA"/>
</dbReference>
<organism evidence="1 2">
    <name type="scientific">Lasius platythorax</name>
    <dbReference type="NCBI Taxonomy" id="488582"/>
    <lineage>
        <taxon>Eukaryota</taxon>
        <taxon>Metazoa</taxon>
        <taxon>Ecdysozoa</taxon>
        <taxon>Arthropoda</taxon>
        <taxon>Hexapoda</taxon>
        <taxon>Insecta</taxon>
        <taxon>Pterygota</taxon>
        <taxon>Neoptera</taxon>
        <taxon>Endopterygota</taxon>
        <taxon>Hymenoptera</taxon>
        <taxon>Apocrita</taxon>
        <taxon>Aculeata</taxon>
        <taxon>Formicoidea</taxon>
        <taxon>Formicidae</taxon>
        <taxon>Formicinae</taxon>
        <taxon>Lasius</taxon>
        <taxon>Lasius</taxon>
    </lineage>
</organism>
<proteinExistence type="predicted"/>
<sequence>MTRILSRDVFDDTFYFSRPSNQVSAPGSMFFAAMTQVMISRQRAPSCVAPRASCRKGDMALGRGNPMLLRRTERRECVESISVTAGQGTKRQEDSGARSILIFHASVNGDKVSR</sequence>
<keyword evidence="2" id="KW-1185">Reference proteome</keyword>
<dbReference type="AlphaFoldDB" id="A0AAV2NLP5"/>
<evidence type="ECO:0000313" key="2">
    <source>
        <dbReference type="Proteomes" id="UP001497644"/>
    </source>
</evidence>